<protein>
    <submittedName>
        <fullName evidence="3">Acetyltransferase (GNAT) family protein</fullName>
    </submittedName>
</protein>
<dbReference type="GO" id="GO:0016747">
    <property type="term" value="F:acyltransferase activity, transferring groups other than amino-acyl groups"/>
    <property type="evidence" value="ECO:0007669"/>
    <property type="project" value="InterPro"/>
</dbReference>
<dbReference type="SUPFAM" id="SSF55729">
    <property type="entry name" value="Acyl-CoA N-acyltransferases (Nat)"/>
    <property type="match status" value="1"/>
</dbReference>
<dbReference type="CDD" id="cd04301">
    <property type="entry name" value="NAT_SF"/>
    <property type="match status" value="1"/>
</dbReference>
<dbReference type="EMBL" id="UXAU01000018">
    <property type="protein sequence ID" value="VDC22963.1"/>
    <property type="molecule type" value="Genomic_DNA"/>
</dbReference>
<dbReference type="InterPro" id="IPR016181">
    <property type="entry name" value="Acyl_CoA_acyltransferase"/>
</dbReference>
<dbReference type="Pfam" id="PF00583">
    <property type="entry name" value="Acetyltransf_1"/>
    <property type="match status" value="1"/>
</dbReference>
<keyword evidence="3" id="KW-0808">Transferase</keyword>
<dbReference type="Proteomes" id="UP000280861">
    <property type="component" value="Unassembled WGS sequence"/>
</dbReference>
<organism evidence="3 4">
    <name type="scientific">Arthrobacter ulcerisalmonis</name>
    <dbReference type="NCBI Taxonomy" id="2483813"/>
    <lineage>
        <taxon>Bacteria</taxon>
        <taxon>Bacillati</taxon>
        <taxon>Actinomycetota</taxon>
        <taxon>Actinomycetes</taxon>
        <taxon>Micrococcales</taxon>
        <taxon>Micrococcaceae</taxon>
        <taxon>Arthrobacter</taxon>
    </lineage>
</organism>
<dbReference type="InterPro" id="IPR000182">
    <property type="entry name" value="GNAT_dom"/>
</dbReference>
<evidence type="ECO:0000313" key="4">
    <source>
        <dbReference type="Proteomes" id="UP000280861"/>
    </source>
</evidence>
<proteinExistence type="predicted"/>
<name>A0A3P5WH69_9MICC</name>
<dbReference type="PROSITE" id="PS51186">
    <property type="entry name" value="GNAT"/>
    <property type="match status" value="1"/>
</dbReference>
<keyword evidence="4" id="KW-1185">Reference proteome</keyword>
<dbReference type="Gene3D" id="3.40.630.30">
    <property type="match status" value="1"/>
</dbReference>
<accession>A0A3P5WH69</accession>
<evidence type="ECO:0000259" key="2">
    <source>
        <dbReference type="PROSITE" id="PS51186"/>
    </source>
</evidence>
<feature type="domain" description="N-acetyltransferase" evidence="2">
    <location>
        <begin position="42"/>
        <end position="211"/>
    </location>
</feature>
<feature type="region of interest" description="Disordered" evidence="1">
    <location>
        <begin position="145"/>
        <end position="165"/>
    </location>
</feature>
<evidence type="ECO:0000313" key="3">
    <source>
        <dbReference type="EMBL" id="VDC22963.1"/>
    </source>
</evidence>
<dbReference type="AlphaFoldDB" id="A0A3P5WH69"/>
<gene>
    <name evidence="3" type="ORF">PSET11_01078</name>
</gene>
<dbReference type="RefSeq" id="WP_238989041.1">
    <property type="nucleotide sequence ID" value="NZ_CBCRYA010000016.1"/>
</dbReference>
<sequence>MVHQDAPHTPASSAAAGVQITAVRIPEPGRETGTAAVGRDFALCRELVEAQHLELWGNLSRCLAWAESAEFWRGTEYEERQLFIARLGHNVLGMCAVELPLRDNTTTAGLDVLVAPAFRRRGFGAQLLKHVEAIARDRGRTSLGGHFEGPLEDLSPEGDTVAAKSGSGGLPLADPAVAFALASGYDLEQVERSSELVLPVPPELLSSREADARARSTDYEVICWDDVCPDELAIKFSALKSQMSVDVPTAGMDWGRED</sequence>
<reference evidence="3 4" key="1">
    <citation type="submission" date="2018-11" db="EMBL/GenBank/DDBJ databases">
        <authorList>
            <person name="Criscuolo A."/>
        </authorList>
    </citation>
    <scope>NUCLEOTIDE SEQUENCE [LARGE SCALE GENOMIC DNA]</scope>
    <source>
        <strain evidence="3">AT11b</strain>
    </source>
</reference>
<evidence type="ECO:0000256" key="1">
    <source>
        <dbReference type="SAM" id="MobiDB-lite"/>
    </source>
</evidence>